<organism evidence="2 3">
    <name type="scientific">Streptomyces albiflavescens</name>
    <dbReference type="NCBI Taxonomy" id="1623582"/>
    <lineage>
        <taxon>Bacteria</taxon>
        <taxon>Bacillati</taxon>
        <taxon>Actinomycetota</taxon>
        <taxon>Actinomycetes</taxon>
        <taxon>Kitasatosporales</taxon>
        <taxon>Streptomycetaceae</taxon>
        <taxon>Streptomyces</taxon>
    </lineage>
</organism>
<accession>A0A917YAW9</accession>
<sequence>MSRAMHAFVAVGLVIGVGGYVATEVLNADMRPVHAPEPTTPDDPGEVHPTLPCDWTPTAVPTDPVPRTFVAVACDPSLNQKDG</sequence>
<evidence type="ECO:0000313" key="3">
    <source>
        <dbReference type="Proteomes" id="UP000600365"/>
    </source>
</evidence>
<name>A0A917YAW9_9ACTN</name>
<evidence type="ECO:0000256" key="1">
    <source>
        <dbReference type="SAM" id="MobiDB-lite"/>
    </source>
</evidence>
<proteinExistence type="predicted"/>
<comment type="caution">
    <text evidence="2">The sequence shown here is derived from an EMBL/GenBank/DDBJ whole genome shotgun (WGS) entry which is preliminary data.</text>
</comment>
<reference evidence="2 3" key="1">
    <citation type="journal article" date="2014" name="Int. J. Syst. Evol. Microbiol.">
        <title>Complete genome sequence of Corynebacterium casei LMG S-19264T (=DSM 44701T), isolated from a smear-ripened cheese.</title>
        <authorList>
            <consortium name="US DOE Joint Genome Institute (JGI-PGF)"/>
            <person name="Walter F."/>
            <person name="Albersmeier A."/>
            <person name="Kalinowski J."/>
            <person name="Ruckert C."/>
        </authorList>
    </citation>
    <scope>NUCLEOTIDE SEQUENCE [LARGE SCALE GENOMIC DNA]</scope>
    <source>
        <strain evidence="2 3">CGMCC 4.7111</strain>
    </source>
</reference>
<keyword evidence="3" id="KW-1185">Reference proteome</keyword>
<dbReference type="AlphaFoldDB" id="A0A917YAW9"/>
<feature type="region of interest" description="Disordered" evidence="1">
    <location>
        <begin position="32"/>
        <end position="51"/>
    </location>
</feature>
<dbReference type="EMBL" id="BMMM01000014">
    <property type="protein sequence ID" value="GGN81267.1"/>
    <property type="molecule type" value="Genomic_DNA"/>
</dbReference>
<protein>
    <submittedName>
        <fullName evidence="2">Uncharacterized protein</fullName>
    </submittedName>
</protein>
<dbReference type="Proteomes" id="UP000600365">
    <property type="component" value="Unassembled WGS sequence"/>
</dbReference>
<evidence type="ECO:0000313" key="2">
    <source>
        <dbReference type="EMBL" id="GGN81267.1"/>
    </source>
</evidence>
<gene>
    <name evidence="2" type="ORF">GCM10011579_067600</name>
</gene>